<accession>A0A1G2HNB0</accession>
<evidence type="ECO:0000313" key="2">
    <source>
        <dbReference type="Proteomes" id="UP000177190"/>
    </source>
</evidence>
<organism evidence="1 2">
    <name type="scientific">Candidatus Staskawiczbacteria bacterium RIFCSPHIGHO2_01_FULL_36_16</name>
    <dbReference type="NCBI Taxonomy" id="1802200"/>
    <lineage>
        <taxon>Bacteria</taxon>
        <taxon>Candidatus Staskawicziibacteriota</taxon>
    </lineage>
</organism>
<gene>
    <name evidence="1" type="ORF">A2812_02235</name>
</gene>
<dbReference type="Proteomes" id="UP000177190">
    <property type="component" value="Unassembled WGS sequence"/>
</dbReference>
<dbReference type="STRING" id="1802200.A2812_02235"/>
<sequence length="127" mass="14631">MEIIDKYGYLEDALKYIERNIIACRNFQKLALKSGINKVMLKKFSAELQKFSEKHFFICLEEELEKRHSSLSGADAEISGADISIDTYKDKTFILISLSFNIVVDDEIEDKTKIDIKIFSNKNILIS</sequence>
<dbReference type="AlphaFoldDB" id="A0A1G2HNB0"/>
<proteinExistence type="predicted"/>
<evidence type="ECO:0000313" key="1">
    <source>
        <dbReference type="EMBL" id="OGZ63976.1"/>
    </source>
</evidence>
<comment type="caution">
    <text evidence="1">The sequence shown here is derived from an EMBL/GenBank/DDBJ whole genome shotgun (WGS) entry which is preliminary data.</text>
</comment>
<reference evidence="1 2" key="1">
    <citation type="journal article" date="2016" name="Nat. Commun.">
        <title>Thousands of microbial genomes shed light on interconnected biogeochemical processes in an aquifer system.</title>
        <authorList>
            <person name="Anantharaman K."/>
            <person name="Brown C.T."/>
            <person name="Hug L.A."/>
            <person name="Sharon I."/>
            <person name="Castelle C.J."/>
            <person name="Probst A.J."/>
            <person name="Thomas B.C."/>
            <person name="Singh A."/>
            <person name="Wilkins M.J."/>
            <person name="Karaoz U."/>
            <person name="Brodie E.L."/>
            <person name="Williams K.H."/>
            <person name="Hubbard S.S."/>
            <person name="Banfield J.F."/>
        </authorList>
    </citation>
    <scope>NUCLEOTIDE SEQUENCE [LARGE SCALE GENOMIC DNA]</scope>
</reference>
<protein>
    <submittedName>
        <fullName evidence="1">Uncharacterized protein</fullName>
    </submittedName>
</protein>
<name>A0A1G2HNB0_9BACT</name>
<dbReference type="EMBL" id="MHOM01000028">
    <property type="protein sequence ID" value="OGZ63976.1"/>
    <property type="molecule type" value="Genomic_DNA"/>
</dbReference>